<evidence type="ECO:0000313" key="2">
    <source>
        <dbReference type="Ensembl" id="ENSXETP00000109584"/>
    </source>
</evidence>
<dbReference type="FunCoup" id="A0A803JNP5">
    <property type="interactions" value="715"/>
</dbReference>
<proteinExistence type="predicted"/>
<dbReference type="InterPro" id="IPR032549">
    <property type="entry name" value="DUF4939"/>
</dbReference>
<reference evidence="2" key="2">
    <citation type="submission" date="2021-03" db="UniProtKB">
        <authorList>
            <consortium name="Ensembl"/>
        </authorList>
    </citation>
    <scope>IDENTIFICATION</scope>
</reference>
<organism evidence="2">
    <name type="scientific">Xenopus tropicalis</name>
    <name type="common">Western clawed frog</name>
    <name type="synonym">Silurana tropicalis</name>
    <dbReference type="NCBI Taxonomy" id="8364"/>
    <lineage>
        <taxon>Eukaryota</taxon>
        <taxon>Metazoa</taxon>
        <taxon>Chordata</taxon>
        <taxon>Craniata</taxon>
        <taxon>Vertebrata</taxon>
        <taxon>Euteleostomi</taxon>
        <taxon>Amphibia</taxon>
        <taxon>Batrachia</taxon>
        <taxon>Anura</taxon>
        <taxon>Pipoidea</taxon>
        <taxon>Pipidae</taxon>
        <taxon>Xenopodinae</taxon>
        <taxon>Xenopus</taxon>
        <taxon>Silurana</taxon>
    </lineage>
</organism>
<reference evidence="2" key="1">
    <citation type="journal article" date="2010" name="Science">
        <title>The genome of the Western clawed frog Xenopus tropicalis.</title>
        <authorList>
            <person name="Hellsten U."/>
            <person name="Harland R.M."/>
            <person name="Gilchrist M.J."/>
            <person name="Hendrix D."/>
            <person name="Jurka J."/>
            <person name="Kapitonov V."/>
            <person name="Ovcharenko I."/>
            <person name="Putnam N.H."/>
            <person name="Shu S."/>
            <person name="Taher L."/>
            <person name="Blitz I.L."/>
            <person name="Blumberg B."/>
            <person name="Dichmann D.S."/>
            <person name="Dubchak I."/>
            <person name="Amaya E."/>
            <person name="Detter J.C."/>
            <person name="Fletcher R."/>
            <person name="Gerhard D.S."/>
            <person name="Goodstein D."/>
            <person name="Graves T."/>
            <person name="Grigoriev I.V."/>
            <person name="Grimwood J."/>
            <person name="Kawashima T."/>
            <person name="Lindquist E."/>
            <person name="Lucas S.M."/>
            <person name="Mead P.E."/>
            <person name="Mitros T."/>
            <person name="Ogino H."/>
            <person name="Ohta Y."/>
            <person name="Poliakov A.V."/>
            <person name="Pollet N."/>
            <person name="Robert J."/>
            <person name="Salamov A."/>
            <person name="Sater A.K."/>
            <person name="Schmutz J."/>
            <person name="Terry A."/>
            <person name="Vize P.D."/>
            <person name="Warren W.C."/>
            <person name="Wells D."/>
            <person name="Wills A."/>
            <person name="Wilson R.K."/>
            <person name="Zimmerman L.B."/>
            <person name="Zorn A.M."/>
            <person name="Grainger R."/>
            <person name="Grammer T."/>
            <person name="Khokha M.K."/>
            <person name="Richardson P.M."/>
            <person name="Rokhsar D.S."/>
        </authorList>
    </citation>
    <scope>NUCLEOTIDE SEQUENCE [LARGE SCALE GENOMIC DNA]</scope>
    <source>
        <strain evidence="2">Nigerian</strain>
    </source>
</reference>
<protein>
    <recommendedName>
        <fullName evidence="1">DUF4939 domain-containing protein</fullName>
    </recommendedName>
</protein>
<dbReference type="GeneTree" id="ENSGT01150000287182"/>
<feature type="domain" description="DUF4939" evidence="1">
    <location>
        <begin position="69"/>
        <end position="150"/>
    </location>
</feature>
<dbReference type="Ensembl" id="ENSXETT00000113314">
    <property type="protein sequence ID" value="ENSXETP00000117032"/>
    <property type="gene ID" value="ENSXETG00000042651"/>
</dbReference>
<accession>A0A803JNP5</accession>
<dbReference type="Ensembl" id="ENSXETT00000124439">
    <property type="protein sequence ID" value="ENSXETP00000110243"/>
    <property type="gene ID" value="ENSXETG00000048563"/>
</dbReference>
<dbReference type="AlphaFoldDB" id="A0A803JNP5"/>
<dbReference type="Pfam" id="PF16297">
    <property type="entry name" value="DUF4939"/>
    <property type="match status" value="1"/>
</dbReference>
<name>A0A803JNP5_XENTR</name>
<dbReference type="InParanoid" id="A0A803JNP5"/>
<sequence>MQEESALNQLTLQLTALTQAVQDLQGGYQQMQTQIQALAQPREPLPGSASMSAASQVRATPTSHVQLAPEPKIVLPEKFSGDRKLFRTFVNSCHLTFTLNPRTYASESVKVGFVISLLSGEPQVWAHRLLEQRSPLLGDLNAFLQAMAVHYDDPRRTGRRAVEDY</sequence>
<evidence type="ECO:0000259" key="1">
    <source>
        <dbReference type="Pfam" id="PF16297"/>
    </source>
</evidence>
<dbReference type="Ensembl" id="ENSXETT00000123038">
    <property type="protein sequence ID" value="ENSXETP00000109584"/>
    <property type="gene ID" value="ENSXETG00000045776"/>
</dbReference>